<keyword evidence="9" id="KW-1185">Reference proteome</keyword>
<reference evidence="9" key="1">
    <citation type="journal article" date="2008" name="Nat. Genet.">
        <title>The Pristionchus pacificus genome provides a unique perspective on nematode lifestyle and parasitism.</title>
        <authorList>
            <person name="Dieterich C."/>
            <person name="Clifton S.W."/>
            <person name="Schuster L.N."/>
            <person name="Chinwalla A."/>
            <person name="Delehaunty K."/>
            <person name="Dinkelacker I."/>
            <person name="Fulton L."/>
            <person name="Fulton R."/>
            <person name="Godfrey J."/>
            <person name="Minx P."/>
            <person name="Mitreva M."/>
            <person name="Roeseler W."/>
            <person name="Tian H."/>
            <person name="Witte H."/>
            <person name="Yang S.P."/>
            <person name="Wilson R.K."/>
            <person name="Sommer R.J."/>
        </authorList>
    </citation>
    <scope>NUCLEOTIDE SEQUENCE [LARGE SCALE GENOMIC DNA]</scope>
    <source>
        <strain evidence="9">PS312</strain>
    </source>
</reference>
<accession>A0A2A6D1B8</accession>
<evidence type="ECO:0000256" key="5">
    <source>
        <dbReference type="ARBA" id="ARBA00034769"/>
    </source>
</evidence>
<dbReference type="GO" id="GO:1902476">
    <property type="term" value="P:chloride transmembrane transport"/>
    <property type="evidence" value="ECO:0000318"/>
    <property type="project" value="GO_Central"/>
</dbReference>
<evidence type="ECO:0000259" key="7">
    <source>
        <dbReference type="Pfam" id="PF08768"/>
    </source>
</evidence>
<dbReference type="InterPro" id="IPR014878">
    <property type="entry name" value="THAP4-like_heme-bd"/>
</dbReference>
<reference evidence="8" key="2">
    <citation type="submission" date="2022-06" db="UniProtKB">
        <authorList>
            <consortium name="EnsemblMetazoa"/>
        </authorList>
    </citation>
    <scope>IDENTIFICATION</scope>
    <source>
        <strain evidence="8">PS312</strain>
    </source>
</reference>
<dbReference type="PANTHER" id="PTHR10736:SF58">
    <property type="entry name" value="BESTROPHIN HOMOLOG-RELATED"/>
    <property type="match status" value="1"/>
</dbReference>
<proteinExistence type="inferred from homology"/>
<dbReference type="Gene3D" id="2.40.128.20">
    <property type="match status" value="1"/>
</dbReference>
<gene>
    <name evidence="8" type="primary">WBGene00108411</name>
</gene>
<comment type="subcellular location">
    <subcellularLocation>
        <location evidence="6">Cell membrane</location>
        <topology evidence="6">Multi-pass membrane protein</topology>
    </subcellularLocation>
    <subcellularLocation>
        <location evidence="1">Membrane</location>
    </subcellularLocation>
</comment>
<dbReference type="PANTHER" id="PTHR10736">
    <property type="entry name" value="BESTROPHIN"/>
    <property type="match status" value="1"/>
</dbReference>
<dbReference type="EnsemblMetazoa" id="PPA18857.1">
    <property type="protein sequence ID" value="PPA18857.1"/>
    <property type="gene ID" value="WBGene00108411"/>
</dbReference>
<dbReference type="SUPFAM" id="SSF50814">
    <property type="entry name" value="Lipocalins"/>
    <property type="match status" value="1"/>
</dbReference>
<evidence type="ECO:0000256" key="1">
    <source>
        <dbReference type="ARBA" id="ARBA00004370"/>
    </source>
</evidence>
<dbReference type="InterPro" id="IPR000615">
    <property type="entry name" value="Bestrophin"/>
</dbReference>
<keyword evidence="6" id="KW-0407">Ion channel</keyword>
<dbReference type="InterPro" id="IPR021134">
    <property type="entry name" value="Bestrophin-like"/>
</dbReference>
<evidence type="ECO:0000256" key="2">
    <source>
        <dbReference type="ARBA" id="ARBA00022692"/>
    </source>
</evidence>
<keyword evidence="6" id="KW-1003">Cell membrane</keyword>
<sequence>MLPLLLLAATAVTTAELQGNNAQIGWMAGKWRSEFSGKIFWPTVPTMTFGEELYILEAPSARSASLQFLNFSARAWSHSTKDHFHDEWGFLTVDATGNATLMTAGNNGFTTYEVGTVEPNKLVLTLKDIGRISFSRDLPVEDLRRTFIRHDDRYMEQILEMRTATHPKSGYLEHTRVIYTRKKEGRGMTVPYTRDIASASYWASTRLLFRWRGSIWKSVLPEFSAWMAIFYGFLTAFYIGEFNFALTVNAFIRGDNRIVKLARQTVIRHAILAQILIYRDVSISVRKRFPSLESLIDAGYLKRDELKLLERSSNQYNIFHVPFVWITTLLSKLRLDGHILSDPTFVNLITEMKEFRRKLETVFNYDCVPIPLAYPQIVSVAVRMHVIVNMIGKLFIFSRKDGIWKLNGNFGLVNGPEIFVFLAWLKVAEILANPLGEDDDDLELNHIIDRNYFISRSIIEIHDQCPILEETEMNPTPKYDEHAKNLGGASHRLMGSAVGSKVDVGRMVEVEPTHKPELRHRVCIPDLLGSFTDKGMDDKMALVEHAEDMGRTSSLLKIRYFNIALDNLTVFCVEVPSIYDQRSLRSLTQEEICERYGGDRRLETSLIDMSDPSPLSASRLATSSNIAYDNNSCRL</sequence>
<dbReference type="Pfam" id="PF08768">
    <property type="entry name" value="THAP4_heme-bd"/>
    <property type="match status" value="1"/>
</dbReference>
<dbReference type="Pfam" id="PF01062">
    <property type="entry name" value="Bestrophin"/>
    <property type="match status" value="2"/>
</dbReference>
<evidence type="ECO:0000313" key="8">
    <source>
        <dbReference type="EnsemblMetazoa" id="PPA18857.1"/>
    </source>
</evidence>
<evidence type="ECO:0000256" key="3">
    <source>
        <dbReference type="ARBA" id="ARBA00022989"/>
    </source>
</evidence>
<dbReference type="Proteomes" id="UP000005239">
    <property type="component" value="Unassembled WGS sequence"/>
</dbReference>
<keyword evidence="2" id="KW-0812">Transmembrane</keyword>
<dbReference type="GO" id="GO:0005886">
    <property type="term" value="C:plasma membrane"/>
    <property type="evidence" value="ECO:0000318"/>
    <property type="project" value="GO_Central"/>
</dbReference>
<comment type="function">
    <text evidence="6">Forms chloride channels.</text>
</comment>
<dbReference type="CDD" id="cd07828">
    <property type="entry name" value="lipocalin_heme-bd-THAP4-like"/>
    <property type="match status" value="1"/>
</dbReference>
<name>A0A2A6D1B8_PRIPA</name>
<keyword evidence="3" id="KW-1133">Transmembrane helix</keyword>
<dbReference type="GO" id="GO:0005254">
    <property type="term" value="F:chloride channel activity"/>
    <property type="evidence" value="ECO:0000318"/>
    <property type="project" value="GO_Central"/>
</dbReference>
<evidence type="ECO:0000313" key="9">
    <source>
        <dbReference type="Proteomes" id="UP000005239"/>
    </source>
</evidence>
<feature type="domain" description="THAP4-like heme-binding" evidence="7">
    <location>
        <begin position="22"/>
        <end position="173"/>
    </location>
</feature>
<keyword evidence="6" id="KW-0868">Chloride</keyword>
<organism evidence="8 9">
    <name type="scientific">Pristionchus pacificus</name>
    <name type="common">Parasitic nematode worm</name>
    <dbReference type="NCBI Taxonomy" id="54126"/>
    <lineage>
        <taxon>Eukaryota</taxon>
        <taxon>Metazoa</taxon>
        <taxon>Ecdysozoa</taxon>
        <taxon>Nematoda</taxon>
        <taxon>Chromadorea</taxon>
        <taxon>Rhabditida</taxon>
        <taxon>Rhabditina</taxon>
        <taxon>Diplogasteromorpha</taxon>
        <taxon>Diplogasteroidea</taxon>
        <taxon>Neodiplogasteridae</taxon>
        <taxon>Pristionchus</taxon>
    </lineage>
</organism>
<keyword evidence="6" id="KW-0813">Transport</keyword>
<protein>
    <recommendedName>
        <fullName evidence="6">Bestrophin homolog</fullName>
    </recommendedName>
</protein>
<dbReference type="GO" id="GO:0034707">
    <property type="term" value="C:chloride channel complex"/>
    <property type="evidence" value="ECO:0007669"/>
    <property type="project" value="UniProtKB-KW"/>
</dbReference>
<dbReference type="AlphaFoldDB" id="A0A2A6D1B8"/>
<keyword evidence="6" id="KW-0869">Chloride channel</keyword>
<keyword evidence="6" id="KW-0406">Ion transport</keyword>
<keyword evidence="4" id="KW-0472">Membrane</keyword>
<comment type="similarity">
    <text evidence="5 6">Belongs to the anion channel-forming bestrophin (TC 1.A.46) family. Calcium-sensitive chloride channel subfamily.</text>
</comment>
<accession>A0A8R1UE84</accession>
<evidence type="ECO:0000256" key="6">
    <source>
        <dbReference type="RuleBase" id="RU363126"/>
    </source>
</evidence>
<dbReference type="InterPro" id="IPR012674">
    <property type="entry name" value="Calycin"/>
</dbReference>
<evidence type="ECO:0000256" key="4">
    <source>
        <dbReference type="ARBA" id="ARBA00023136"/>
    </source>
</evidence>